<name>A0A0E9QPS7_ANGAN</name>
<proteinExistence type="predicted"/>
<evidence type="ECO:0000313" key="1">
    <source>
        <dbReference type="EMBL" id="JAH18784.1"/>
    </source>
</evidence>
<dbReference type="EMBL" id="GBXM01089793">
    <property type="protein sequence ID" value="JAH18784.1"/>
    <property type="molecule type" value="Transcribed_RNA"/>
</dbReference>
<sequence>MSVLKSYLHILYHNKSNTVCPKDNPQDREY</sequence>
<reference evidence="1" key="2">
    <citation type="journal article" date="2015" name="Fish Shellfish Immunol.">
        <title>Early steps in the European eel (Anguilla anguilla)-Vibrio vulnificus interaction in the gills: Role of the RtxA13 toxin.</title>
        <authorList>
            <person name="Callol A."/>
            <person name="Pajuelo D."/>
            <person name="Ebbesson L."/>
            <person name="Teles M."/>
            <person name="MacKenzie S."/>
            <person name="Amaro C."/>
        </authorList>
    </citation>
    <scope>NUCLEOTIDE SEQUENCE</scope>
</reference>
<protein>
    <submittedName>
        <fullName evidence="1">Uncharacterized protein</fullName>
    </submittedName>
</protein>
<dbReference type="AlphaFoldDB" id="A0A0E9QPS7"/>
<reference evidence="1" key="1">
    <citation type="submission" date="2014-11" db="EMBL/GenBank/DDBJ databases">
        <authorList>
            <person name="Amaro Gonzalez C."/>
        </authorList>
    </citation>
    <scope>NUCLEOTIDE SEQUENCE</scope>
</reference>
<accession>A0A0E9QPS7</accession>
<organism evidence="1">
    <name type="scientific">Anguilla anguilla</name>
    <name type="common">European freshwater eel</name>
    <name type="synonym">Muraena anguilla</name>
    <dbReference type="NCBI Taxonomy" id="7936"/>
    <lineage>
        <taxon>Eukaryota</taxon>
        <taxon>Metazoa</taxon>
        <taxon>Chordata</taxon>
        <taxon>Craniata</taxon>
        <taxon>Vertebrata</taxon>
        <taxon>Euteleostomi</taxon>
        <taxon>Actinopterygii</taxon>
        <taxon>Neopterygii</taxon>
        <taxon>Teleostei</taxon>
        <taxon>Anguilliformes</taxon>
        <taxon>Anguillidae</taxon>
        <taxon>Anguilla</taxon>
    </lineage>
</organism>